<dbReference type="Proteomes" id="UP000260469">
    <property type="component" value="Segment"/>
</dbReference>
<dbReference type="InterPro" id="IPR027481">
    <property type="entry name" value="HIV-1_Nef_core_sf"/>
</dbReference>
<keyword evidence="8" id="KW-0472">Membrane</keyword>
<dbReference type="Pfam" id="PF00469">
    <property type="entry name" value="F-protein"/>
    <property type="match status" value="1"/>
</dbReference>
<evidence type="ECO:0000256" key="1">
    <source>
        <dbReference type="ARBA" id="ARBA00006933"/>
    </source>
</evidence>
<reference evidence="12 13" key="1">
    <citation type="journal article" date="2004" name="AIDS Res. Hum. Retroviruses">
        <title>Identification of a highly divergent HIV type 2 and proposal for a change in HIV type 2 classification.</title>
        <authorList>
            <person name="Damond F."/>
            <person name="Worobey M."/>
            <person name="Campa P."/>
            <person name="Farfara I."/>
            <person name="Colin G."/>
            <person name="Matheron S."/>
            <person name="Brun-Vezinet F."/>
            <person name="Robertson D.L."/>
            <person name="Simon F."/>
        </authorList>
    </citation>
    <scope>NUCLEOTIDE SEQUENCE [LARGE SCALE GENOMIC DNA]</scope>
    <source>
        <strain evidence="12">96FR12034</strain>
    </source>
</reference>
<gene>
    <name evidence="12" type="primary">nef</name>
</gene>
<evidence type="ECO:0000256" key="9">
    <source>
        <dbReference type="ARBA" id="ARBA00023280"/>
    </source>
</evidence>
<evidence type="ECO:0000256" key="11">
    <source>
        <dbReference type="RuleBase" id="RU000344"/>
    </source>
</evidence>
<dbReference type="GO" id="GO:0005525">
    <property type="term" value="F:GTP binding"/>
    <property type="evidence" value="ECO:0007669"/>
    <property type="project" value="InterPro"/>
</dbReference>
<evidence type="ECO:0000313" key="12">
    <source>
        <dbReference type="EMBL" id="AAT37068.1"/>
    </source>
</evidence>
<dbReference type="InterPro" id="IPR001558">
    <property type="entry name" value="HIV_Nef"/>
</dbReference>
<keyword evidence="5 11" id="KW-0519">Myristate</keyword>
<protein>
    <recommendedName>
        <fullName evidence="2 11">Protein Nef</fullName>
    </recommendedName>
</protein>
<accession>Q6H0K1</accession>
<evidence type="ECO:0000256" key="6">
    <source>
        <dbReference type="ARBA" id="ARBA00022870"/>
    </source>
</evidence>
<evidence type="ECO:0000256" key="10">
    <source>
        <dbReference type="ARBA" id="ARBA00023288"/>
    </source>
</evidence>
<organismHost>
    <name type="scientific">Homo sapiens</name>
    <name type="common">Human</name>
    <dbReference type="NCBI Taxonomy" id="9606"/>
</organismHost>
<name>Q6H0K1_9HIV2</name>
<evidence type="ECO:0000256" key="7">
    <source>
        <dbReference type="ARBA" id="ARBA00023026"/>
    </source>
</evidence>
<dbReference type="SUPFAM" id="SSF55671">
    <property type="entry name" value="Regulatory factor Nef"/>
    <property type="match status" value="1"/>
</dbReference>
<dbReference type="Gene3D" id="3.30.62.10">
    <property type="entry name" value="Nef Regulatory Factor"/>
    <property type="match status" value="1"/>
</dbReference>
<evidence type="ECO:0000256" key="3">
    <source>
        <dbReference type="ARBA" id="ARBA00022511"/>
    </source>
</evidence>
<comment type="similarity">
    <text evidence="1 11">Belongs to the lentivirus primate group Nef protein family.</text>
</comment>
<evidence type="ECO:0000256" key="5">
    <source>
        <dbReference type="ARBA" id="ARBA00022707"/>
    </source>
</evidence>
<keyword evidence="7 11" id="KW-0843">Virulence</keyword>
<evidence type="ECO:0000256" key="8">
    <source>
        <dbReference type="ARBA" id="ARBA00023136"/>
    </source>
</evidence>
<dbReference type="EMBL" id="AY530889">
    <property type="protein sequence ID" value="AAT37068.1"/>
    <property type="molecule type" value="Genomic_DNA"/>
</dbReference>
<keyword evidence="4" id="KW-0945">Host-virus interaction</keyword>
<evidence type="ECO:0000256" key="2">
    <source>
        <dbReference type="ARBA" id="ARBA00013526"/>
    </source>
</evidence>
<proteinExistence type="inferred from homology"/>
<sequence>MGGSISKKHSKRSGKLRERLLAARGENYGRLWGGLEDGFELYQGGSGKDLSSRFCEAQGQGYSEGEFMNTPWRTPATGKDKLQYKQQNMDDVDEEDNDLVGVAVRPRVALRTMTYKLAVDMSHFIKEKGGLDGIFYSQRRHRILDIYLENEEGIIPDWQNYTSGPGTRWPMCFGWLWKLEPVDANDKAQEDERLYLVGSAQTSCEEDHWGEALVWKFDSSLAYSYQAFIKCPEEFGSKSGLSEEEVKRRLTARGLPVKNC</sequence>
<organism evidence="12 13">
    <name type="scientific">Human immunodeficiency virus 2</name>
    <dbReference type="NCBI Taxonomy" id="11709"/>
    <lineage>
        <taxon>Viruses</taxon>
        <taxon>Riboviria</taxon>
        <taxon>Pararnavirae</taxon>
        <taxon>Artverviricota</taxon>
        <taxon>Revtraviricetes</taxon>
        <taxon>Ortervirales</taxon>
        <taxon>Retroviridae</taxon>
        <taxon>Orthoretrovirinae</taxon>
        <taxon>Lentivirus</taxon>
        <taxon>Lentivirus humimdef2</taxon>
    </lineage>
</organism>
<evidence type="ECO:0000313" key="13">
    <source>
        <dbReference type="Proteomes" id="UP000260469"/>
    </source>
</evidence>
<keyword evidence="3" id="KW-1032">Host cell membrane</keyword>
<keyword evidence="10 11" id="KW-0449">Lipoprotein</keyword>
<keyword evidence="9 11" id="KW-0899">Viral immunoevasion</keyword>
<keyword evidence="6" id="KW-1043">Host membrane</keyword>
<evidence type="ECO:0000256" key="4">
    <source>
        <dbReference type="ARBA" id="ARBA00022581"/>
    </source>
</evidence>